<dbReference type="PANTHER" id="PTHR47728:SF1">
    <property type="entry name" value="RAB GTPASE ACTIVATING PROTEIN 1 LIKE"/>
    <property type="match status" value="1"/>
</dbReference>
<dbReference type="CTD" id="9910"/>
<accession>A0A9F7RFF6</accession>
<gene>
    <name evidence="2" type="primary">rabgap1l</name>
</gene>
<keyword evidence="1" id="KW-1185">Reference proteome</keyword>
<reference evidence="1" key="1">
    <citation type="journal article" date="2016" name="Nat. Commun.">
        <title>The channel catfish genome sequence provides insights into the evolution of scale formation in teleosts.</title>
        <authorList>
            <person name="Liu Z."/>
            <person name="Liu S."/>
            <person name="Yao J."/>
            <person name="Bao L."/>
            <person name="Zhang J."/>
            <person name="Li Y."/>
            <person name="Jiang C."/>
            <person name="Sun L."/>
            <person name="Wang R."/>
            <person name="Zhang Y."/>
            <person name="Zhou T."/>
            <person name="Zeng Q."/>
            <person name="Fu Q."/>
            <person name="Gao S."/>
            <person name="Li N."/>
            <person name="Koren S."/>
            <person name="Jiang Y."/>
            <person name="Zimin A."/>
            <person name="Xu P."/>
            <person name="Phillippy A.M."/>
            <person name="Geng X."/>
            <person name="Song L."/>
            <person name="Sun F."/>
            <person name="Li C."/>
            <person name="Wang X."/>
            <person name="Chen A."/>
            <person name="Jin Y."/>
            <person name="Yuan Z."/>
            <person name="Yang Y."/>
            <person name="Tan S."/>
            <person name="Peatman E."/>
            <person name="Lu J."/>
            <person name="Qin Z."/>
            <person name="Dunham R."/>
            <person name="Li Z."/>
            <person name="Sonstegard T."/>
            <person name="Feng J."/>
            <person name="Danzmann R.G."/>
            <person name="Schroeder S."/>
            <person name="Scheffler B."/>
            <person name="Duke M.V."/>
            <person name="Ballard L."/>
            <person name="Kucuktas H."/>
            <person name="Kaltenboeck L."/>
            <person name="Liu H."/>
            <person name="Armbruster J."/>
            <person name="Xie Y."/>
            <person name="Kirby M.L."/>
            <person name="Tian Y."/>
            <person name="Flanagan M.E."/>
            <person name="Mu W."/>
            <person name="Waldbieser G.C."/>
        </authorList>
    </citation>
    <scope>NUCLEOTIDE SEQUENCE [LARGE SCALE GENOMIC DNA]</scope>
    <source>
        <strain evidence="1">SDA103</strain>
    </source>
</reference>
<dbReference type="AlphaFoldDB" id="A0A9F7RFF6"/>
<dbReference type="Proteomes" id="UP000221080">
    <property type="component" value="Chromosome 10"/>
</dbReference>
<reference evidence="2" key="2">
    <citation type="submission" date="2025-08" db="UniProtKB">
        <authorList>
            <consortium name="RefSeq"/>
        </authorList>
    </citation>
    <scope>IDENTIFICATION</scope>
    <source>
        <tissue evidence="2">Blood</tissue>
    </source>
</reference>
<evidence type="ECO:0000313" key="1">
    <source>
        <dbReference type="Proteomes" id="UP000221080"/>
    </source>
</evidence>
<proteinExistence type="predicted"/>
<name>A0A9F7RFF6_ICTPU</name>
<dbReference type="GeneID" id="108270898"/>
<sequence length="103" mass="11954">MHCRFHTHAGKMMEEVSITVAYDAHVINQICDEDIFANLVADSRPKPAVPTKKLKKFEKEYQAFRESQLQQEDPIDRYQDCVEICGEHGMLHMAHGEKRDSYS</sequence>
<protein>
    <submittedName>
        <fullName evidence="2">Uncharacterized protein rabgap1l isoform X6</fullName>
    </submittedName>
</protein>
<organism evidence="1 2">
    <name type="scientific">Ictalurus punctatus</name>
    <name type="common">Channel catfish</name>
    <name type="synonym">Silurus punctatus</name>
    <dbReference type="NCBI Taxonomy" id="7998"/>
    <lineage>
        <taxon>Eukaryota</taxon>
        <taxon>Metazoa</taxon>
        <taxon>Chordata</taxon>
        <taxon>Craniata</taxon>
        <taxon>Vertebrata</taxon>
        <taxon>Euteleostomi</taxon>
        <taxon>Actinopterygii</taxon>
        <taxon>Neopterygii</taxon>
        <taxon>Teleostei</taxon>
        <taxon>Ostariophysi</taxon>
        <taxon>Siluriformes</taxon>
        <taxon>Ictaluridae</taxon>
        <taxon>Ictalurus</taxon>
    </lineage>
</organism>
<dbReference type="PANTHER" id="PTHR47728">
    <property type="entry name" value="RAB GTPASE-ACTIVATING PROTEIN 1-LIKE"/>
    <property type="match status" value="1"/>
</dbReference>
<dbReference type="RefSeq" id="XP_053539182.1">
    <property type="nucleotide sequence ID" value="XM_053683207.1"/>
</dbReference>
<evidence type="ECO:0000313" key="2">
    <source>
        <dbReference type="RefSeq" id="XP_053539182.1"/>
    </source>
</evidence>